<dbReference type="AlphaFoldDB" id="A0A7X0MT05"/>
<dbReference type="EMBL" id="JACHBU010000002">
    <property type="protein sequence ID" value="MBB6508008.1"/>
    <property type="molecule type" value="Genomic_DNA"/>
</dbReference>
<evidence type="ECO:0000313" key="3">
    <source>
        <dbReference type="Proteomes" id="UP000585437"/>
    </source>
</evidence>
<keyword evidence="3" id="KW-1185">Reference proteome</keyword>
<sequence length="111" mass="11714">MKKAFATSLLILSAAAFGTPALAGQTRASEIIFGKAYDDNVIAIQSGSLTSRKDGFSEWSGSGNDLIMRRAQAEVSADSSLMRSLEARGIAVHNVLSVETAANGGKVVYYR</sequence>
<accession>A0A7X0MT05</accession>
<feature type="signal peptide" evidence="1">
    <location>
        <begin position="1"/>
        <end position="23"/>
    </location>
</feature>
<reference evidence="2 3" key="1">
    <citation type="submission" date="2020-08" db="EMBL/GenBank/DDBJ databases">
        <title>The Agave Microbiome: Exploring the role of microbial communities in plant adaptations to desert environments.</title>
        <authorList>
            <person name="Partida-Martinez L.P."/>
        </authorList>
    </citation>
    <scope>NUCLEOTIDE SEQUENCE [LARGE SCALE GENOMIC DNA]</scope>
    <source>
        <strain evidence="2 3">AS3.12</strain>
    </source>
</reference>
<gene>
    <name evidence="2" type="ORF">F4695_001340</name>
</gene>
<evidence type="ECO:0000256" key="1">
    <source>
        <dbReference type="SAM" id="SignalP"/>
    </source>
</evidence>
<dbReference type="Proteomes" id="UP000585437">
    <property type="component" value="Unassembled WGS sequence"/>
</dbReference>
<organism evidence="2 3">
    <name type="scientific">Rhizobium soli</name>
    <dbReference type="NCBI Taxonomy" id="424798"/>
    <lineage>
        <taxon>Bacteria</taxon>
        <taxon>Pseudomonadati</taxon>
        <taxon>Pseudomonadota</taxon>
        <taxon>Alphaproteobacteria</taxon>
        <taxon>Hyphomicrobiales</taxon>
        <taxon>Rhizobiaceae</taxon>
        <taxon>Rhizobium/Agrobacterium group</taxon>
        <taxon>Rhizobium</taxon>
    </lineage>
</organism>
<protein>
    <submittedName>
        <fullName evidence="2">Uncharacterized protein</fullName>
    </submittedName>
</protein>
<comment type="caution">
    <text evidence="2">The sequence shown here is derived from an EMBL/GenBank/DDBJ whole genome shotgun (WGS) entry which is preliminary data.</text>
</comment>
<evidence type="ECO:0000313" key="2">
    <source>
        <dbReference type="EMBL" id="MBB6508008.1"/>
    </source>
</evidence>
<name>A0A7X0MT05_9HYPH</name>
<dbReference type="RefSeq" id="WP_184654204.1">
    <property type="nucleotide sequence ID" value="NZ_JACHBU010000002.1"/>
</dbReference>
<keyword evidence="1" id="KW-0732">Signal</keyword>
<feature type="chain" id="PRO_5030618228" evidence="1">
    <location>
        <begin position="24"/>
        <end position="111"/>
    </location>
</feature>
<proteinExistence type="predicted"/>